<dbReference type="STRING" id="3983.A0A2C9UB79"/>
<organism evidence="4">
    <name type="scientific">Manihot esculenta</name>
    <name type="common">Cassava</name>
    <name type="synonym">Jatropha manihot</name>
    <dbReference type="NCBI Taxonomy" id="3983"/>
    <lineage>
        <taxon>Eukaryota</taxon>
        <taxon>Viridiplantae</taxon>
        <taxon>Streptophyta</taxon>
        <taxon>Embryophyta</taxon>
        <taxon>Tracheophyta</taxon>
        <taxon>Spermatophyta</taxon>
        <taxon>Magnoliopsida</taxon>
        <taxon>eudicotyledons</taxon>
        <taxon>Gunneridae</taxon>
        <taxon>Pentapetalae</taxon>
        <taxon>rosids</taxon>
        <taxon>fabids</taxon>
        <taxon>Malpighiales</taxon>
        <taxon>Euphorbiaceae</taxon>
        <taxon>Crotonoideae</taxon>
        <taxon>Manihoteae</taxon>
        <taxon>Manihot</taxon>
    </lineage>
</organism>
<protein>
    <recommendedName>
        <fullName evidence="3">PGG domain-containing protein</fullName>
    </recommendedName>
</protein>
<proteinExistence type="predicted"/>
<dbReference type="InterPro" id="IPR026961">
    <property type="entry name" value="PGG_dom"/>
</dbReference>
<dbReference type="PANTHER" id="PTHR24177:SF482">
    <property type="entry name" value="PGG DOMAIN-CONTAINING PROTEIN"/>
    <property type="match status" value="1"/>
</dbReference>
<evidence type="ECO:0000256" key="2">
    <source>
        <dbReference type="SAM" id="Phobius"/>
    </source>
</evidence>
<evidence type="ECO:0000259" key="3">
    <source>
        <dbReference type="Pfam" id="PF13962"/>
    </source>
</evidence>
<feature type="transmembrane region" description="Helical" evidence="2">
    <location>
        <begin position="324"/>
        <end position="346"/>
    </location>
</feature>
<dbReference type="EMBL" id="CM004402">
    <property type="protein sequence ID" value="OAY27052.1"/>
    <property type="molecule type" value="Genomic_DNA"/>
</dbReference>
<evidence type="ECO:0000313" key="4">
    <source>
        <dbReference type="EMBL" id="OAY27052.1"/>
    </source>
</evidence>
<feature type="domain" description="PGG" evidence="3">
    <location>
        <begin position="231"/>
        <end position="345"/>
    </location>
</feature>
<gene>
    <name evidence="4" type="ORF">MANES_16G095700</name>
</gene>
<dbReference type="AlphaFoldDB" id="A0A2C9UB79"/>
<keyword evidence="2" id="KW-1133">Transmembrane helix</keyword>
<dbReference type="GO" id="GO:0016020">
    <property type="term" value="C:membrane"/>
    <property type="evidence" value="ECO:0000318"/>
    <property type="project" value="GO_Central"/>
</dbReference>
<feature type="compositionally biased region" description="Polar residues" evidence="1">
    <location>
        <begin position="16"/>
        <end position="25"/>
    </location>
</feature>
<feature type="transmembrane region" description="Helical" evidence="2">
    <location>
        <begin position="277"/>
        <end position="303"/>
    </location>
</feature>
<feature type="transmembrane region" description="Helical" evidence="2">
    <location>
        <begin position="237"/>
        <end position="257"/>
    </location>
</feature>
<evidence type="ECO:0000256" key="1">
    <source>
        <dbReference type="SAM" id="MobiDB-lite"/>
    </source>
</evidence>
<dbReference type="Pfam" id="PF13962">
    <property type="entry name" value="PGG"/>
    <property type="match status" value="1"/>
</dbReference>
<accession>A0A2C9UB79</accession>
<keyword evidence="2" id="KW-0812">Transmembrane</keyword>
<name>A0A2C9UB79_MANES</name>
<reference evidence="4" key="1">
    <citation type="submission" date="2016-02" db="EMBL/GenBank/DDBJ databases">
        <title>WGS assembly of Manihot esculenta.</title>
        <authorList>
            <person name="Bredeson J.V."/>
            <person name="Prochnik S.E."/>
            <person name="Lyons J.B."/>
            <person name="Schmutz J."/>
            <person name="Grimwood J."/>
            <person name="Vrebalov J."/>
            <person name="Bart R.S."/>
            <person name="Amuge T."/>
            <person name="Ferguson M.E."/>
            <person name="Green R."/>
            <person name="Putnam N."/>
            <person name="Stites J."/>
            <person name="Rounsley S."/>
            <person name="Rokhsar D.S."/>
        </authorList>
    </citation>
    <scope>NUCLEOTIDE SEQUENCE [LARGE SCALE GENOMIC DNA]</scope>
    <source>
        <tissue evidence="4">Leaf</tissue>
    </source>
</reference>
<sequence>MKLNSRRQPSAVDVENPQNQLVTGSSQQRARNYAVETWVRVSWRILAMLVPHMKVIRDIKLMHHQTLQLTKCLCTEIACLDYEKASMMLRRPFLLAAELGIYEIVEEIMDIFPHAIWFSDHENHNLFHIAVMNRQEKVFNLVYQMSDYKHRLLVSEDIFGNNILHLAGKLAPQHRLNLISGAALQMQYELHWFKEVEKIVPLACKEDKNSEGRTPAMLFTEEHKGLVKEGEKWLKDAASSCTVAAALIATVIFAAAITVPGGNNNDDGYPIFSKQKAFIIFAVADALTLFSSVAAILMFLSILTARYAEADFLYTLPNRLTFGLVTLFLSITSMMVAFSATLYLVFCNRKAWMLIPIGALACLPISLFVTLQFPLLVDMIHSTYNPRIFGKKSKCMLH</sequence>
<dbReference type="PANTHER" id="PTHR24177">
    <property type="entry name" value="CASKIN"/>
    <property type="match status" value="1"/>
</dbReference>
<feature type="region of interest" description="Disordered" evidence="1">
    <location>
        <begin position="1"/>
        <end position="25"/>
    </location>
</feature>
<keyword evidence="2" id="KW-0472">Membrane</keyword>
<feature type="transmembrane region" description="Helical" evidence="2">
    <location>
        <begin position="352"/>
        <end position="377"/>
    </location>
</feature>